<dbReference type="EMBL" id="WMBA01000015">
    <property type="protein sequence ID" value="MTD54769.1"/>
    <property type="molecule type" value="Genomic_DNA"/>
</dbReference>
<sequence length="104" mass="10963">MNNVNIGGDNYGAFNVGGKVSGDLSGATVHNPRLAELLGQLREEAPQAKAELTRLREDVASGAAKPAEVRSRWEKIKELLTGVSEVSGPVTKTVTAVHELISAL</sequence>
<proteinExistence type="predicted"/>
<dbReference type="OrthoDB" id="3628083at2"/>
<evidence type="ECO:0000313" key="1">
    <source>
        <dbReference type="EMBL" id="MTD54769.1"/>
    </source>
</evidence>
<evidence type="ECO:0000313" key="2">
    <source>
        <dbReference type="Proteomes" id="UP000440096"/>
    </source>
</evidence>
<dbReference type="Proteomes" id="UP000440096">
    <property type="component" value="Unassembled WGS sequence"/>
</dbReference>
<organism evidence="1 2">
    <name type="scientific">Amycolatopsis pithecellobii</name>
    <dbReference type="NCBI Taxonomy" id="664692"/>
    <lineage>
        <taxon>Bacteria</taxon>
        <taxon>Bacillati</taxon>
        <taxon>Actinomycetota</taxon>
        <taxon>Actinomycetes</taxon>
        <taxon>Pseudonocardiales</taxon>
        <taxon>Pseudonocardiaceae</taxon>
        <taxon>Amycolatopsis</taxon>
    </lineage>
</organism>
<keyword evidence="2" id="KW-1185">Reference proteome</keyword>
<name>A0A6N7Z1S2_9PSEU</name>
<comment type="caution">
    <text evidence="1">The sequence shown here is derived from an EMBL/GenBank/DDBJ whole genome shotgun (WGS) entry which is preliminary data.</text>
</comment>
<accession>A0A6N7Z1S2</accession>
<dbReference type="RefSeq" id="WP_154756987.1">
    <property type="nucleotide sequence ID" value="NZ_WMBA01000015.1"/>
</dbReference>
<reference evidence="1 2" key="1">
    <citation type="submission" date="2019-11" db="EMBL/GenBank/DDBJ databases">
        <title>Draft genome of Amycolatopsis RM579.</title>
        <authorList>
            <person name="Duangmal K."/>
            <person name="Mingma R."/>
        </authorList>
    </citation>
    <scope>NUCLEOTIDE SEQUENCE [LARGE SCALE GENOMIC DNA]</scope>
    <source>
        <strain evidence="1 2">RM579</strain>
    </source>
</reference>
<gene>
    <name evidence="1" type="ORF">GKO32_12370</name>
</gene>
<dbReference type="AlphaFoldDB" id="A0A6N7Z1S2"/>
<protein>
    <submittedName>
        <fullName evidence="1">Uncharacterized protein</fullName>
    </submittedName>
</protein>